<feature type="compositionally biased region" description="Polar residues" evidence="1">
    <location>
        <begin position="194"/>
        <end position="214"/>
    </location>
</feature>
<feature type="region of interest" description="Disordered" evidence="1">
    <location>
        <begin position="386"/>
        <end position="420"/>
    </location>
</feature>
<feature type="compositionally biased region" description="Polar residues" evidence="1">
    <location>
        <begin position="230"/>
        <end position="255"/>
    </location>
</feature>
<feature type="compositionally biased region" description="Polar residues" evidence="1">
    <location>
        <begin position="11"/>
        <end position="29"/>
    </location>
</feature>
<feature type="region of interest" description="Disordered" evidence="1">
    <location>
        <begin position="1"/>
        <end position="98"/>
    </location>
</feature>
<protein>
    <submittedName>
        <fullName evidence="3">Proteoglycan 4-like</fullName>
    </submittedName>
</protein>
<feature type="compositionally biased region" description="Basic and acidic residues" evidence="1">
    <location>
        <begin position="128"/>
        <end position="149"/>
    </location>
</feature>
<feature type="compositionally biased region" description="Basic and acidic residues" evidence="1">
    <location>
        <begin position="56"/>
        <end position="98"/>
    </location>
</feature>
<proteinExistence type="predicted"/>
<feature type="compositionally biased region" description="Basic and acidic residues" evidence="1">
    <location>
        <begin position="478"/>
        <end position="487"/>
    </location>
</feature>
<feature type="region of interest" description="Disordered" evidence="1">
    <location>
        <begin position="599"/>
        <end position="621"/>
    </location>
</feature>
<reference evidence="3" key="1">
    <citation type="submission" date="2025-08" db="UniProtKB">
        <authorList>
            <consortium name="RefSeq"/>
        </authorList>
    </citation>
    <scope>IDENTIFICATION</scope>
    <source>
        <tissue evidence="3">Muscle</tissue>
    </source>
</reference>
<dbReference type="RefSeq" id="XP_022256995.1">
    <property type="nucleotide sequence ID" value="XM_022401287.1"/>
</dbReference>
<dbReference type="Proteomes" id="UP000694941">
    <property type="component" value="Unplaced"/>
</dbReference>
<feature type="compositionally biased region" description="Basic and acidic residues" evidence="1">
    <location>
        <begin position="169"/>
        <end position="193"/>
    </location>
</feature>
<feature type="compositionally biased region" description="Polar residues" evidence="1">
    <location>
        <begin position="694"/>
        <end position="711"/>
    </location>
</feature>
<feature type="region of interest" description="Disordered" evidence="1">
    <location>
        <begin position="440"/>
        <end position="559"/>
    </location>
</feature>
<gene>
    <name evidence="3" type="primary">LOC111089212</name>
</gene>
<feature type="compositionally biased region" description="Basic and acidic residues" evidence="1">
    <location>
        <begin position="504"/>
        <end position="527"/>
    </location>
</feature>
<evidence type="ECO:0000256" key="1">
    <source>
        <dbReference type="SAM" id="MobiDB-lite"/>
    </source>
</evidence>
<keyword evidence="2" id="KW-1185">Reference proteome</keyword>
<feature type="compositionally biased region" description="Polar residues" evidence="1">
    <location>
        <begin position="529"/>
        <end position="559"/>
    </location>
</feature>
<feature type="region of interest" description="Disordered" evidence="1">
    <location>
        <begin position="688"/>
        <end position="712"/>
    </location>
</feature>
<feature type="region of interest" description="Disordered" evidence="1">
    <location>
        <begin position="317"/>
        <end position="373"/>
    </location>
</feature>
<feature type="compositionally biased region" description="Basic and acidic residues" evidence="1">
    <location>
        <begin position="448"/>
        <end position="470"/>
    </location>
</feature>
<dbReference type="GeneID" id="111089212"/>
<feature type="compositionally biased region" description="Basic and acidic residues" evidence="1">
    <location>
        <begin position="317"/>
        <end position="326"/>
    </location>
</feature>
<evidence type="ECO:0000313" key="2">
    <source>
        <dbReference type="Proteomes" id="UP000694941"/>
    </source>
</evidence>
<feature type="compositionally biased region" description="Polar residues" evidence="1">
    <location>
        <begin position="386"/>
        <end position="396"/>
    </location>
</feature>
<feature type="region of interest" description="Disordered" evidence="1">
    <location>
        <begin position="117"/>
        <end position="260"/>
    </location>
</feature>
<evidence type="ECO:0000313" key="3">
    <source>
        <dbReference type="RefSeq" id="XP_022256995.1"/>
    </source>
</evidence>
<organism evidence="2 3">
    <name type="scientific">Limulus polyphemus</name>
    <name type="common">Atlantic horseshoe crab</name>
    <dbReference type="NCBI Taxonomy" id="6850"/>
    <lineage>
        <taxon>Eukaryota</taxon>
        <taxon>Metazoa</taxon>
        <taxon>Ecdysozoa</taxon>
        <taxon>Arthropoda</taxon>
        <taxon>Chelicerata</taxon>
        <taxon>Merostomata</taxon>
        <taxon>Xiphosura</taxon>
        <taxon>Limulidae</taxon>
        <taxon>Limulus</taxon>
    </lineage>
</organism>
<feature type="compositionally biased region" description="Basic residues" evidence="1">
    <location>
        <begin position="1"/>
        <end position="10"/>
    </location>
</feature>
<accession>A0ABM1TM89</accession>
<sequence>MTNMKSKSRRSGFSQTLHQKYSNSDTLFNDKTLAEAMPINGDHEGQPNSEQIDSNDEAHESSRGERKDHETLGEENKDEIEGHDPSGAEINVHKPPREENNSIYQWLKCVPVDVSNDELQPTIGSTVPEEKKSTSHPFKDETSEAKCDPDQISASKPKCDPDQISTSEPKCDPDQTSDPKCDPDQTSDSKCDPDQTSTSEPKYDPDQSSTSTQHPALEKKPKDDQEDTAGITSDTSTNTSGLSVNKSLDSETQSLEGKGDTHICIPSTGIGWRMEVMDLVRSKKSINLVVKKGAGLDLFPEEKEKRRKLTFLPMREDKTSDEEISHPRNISRRRSSYIPPPLVNPHMFVNPTTPKSPPEHTHGTRKMSSASLKSTTSVELFHITPHSMTSGRSSSFEVMEGDEPPITDSRGPQPKIPETYFDKYKRKPLVTIGTYRSHNRFLSQEKPSNVEDTRKESEFTTVEEQKDEQQRLSYSPVFRDERSDTSTRPDPVADILASPLTSDKSTRDHELLLPTPETKKPETERGKLLSTSTSPNTAITANTREQNLENKPSQSTPASNLVGSVLPSMLPIQTKPISVREKKTYSNIPVSSLEAKARKFQLSPTQSQNDERNKLPPFSSSIHVPSSLGVYQKQAPNKPNLVRHFNKSLSSTFSQSQASNPIPKSPAGKIPHSTLTARQSKNFIEKQPIPWGKSGTSSVQKKTSPQLSFSEAETGGKEVKTLVLKKVRATTWSLFHFC</sequence>
<name>A0ABM1TM89_LIMPO</name>